<protein>
    <submittedName>
        <fullName evidence="2">Dolichyl-phosphate-mannose--protein mannosyltransferase</fullName>
    </submittedName>
</protein>
<accession>A0A8J3FIJ5</accession>
<keyword evidence="1" id="KW-1133">Transmembrane helix</keyword>
<evidence type="ECO:0000313" key="2">
    <source>
        <dbReference type="EMBL" id="GGK25545.1"/>
    </source>
</evidence>
<dbReference type="RefSeq" id="WP_188652554.1">
    <property type="nucleotide sequence ID" value="NZ_BMNR01000004.1"/>
</dbReference>
<feature type="transmembrane region" description="Helical" evidence="1">
    <location>
        <begin position="78"/>
        <end position="97"/>
    </location>
</feature>
<feature type="transmembrane region" description="Helical" evidence="1">
    <location>
        <begin position="391"/>
        <end position="409"/>
    </location>
</feature>
<feature type="transmembrane region" description="Helical" evidence="1">
    <location>
        <begin position="355"/>
        <end position="379"/>
    </location>
</feature>
<name>A0A8J3FIJ5_9FLAO</name>
<dbReference type="GO" id="GO:0016757">
    <property type="term" value="F:glycosyltransferase activity"/>
    <property type="evidence" value="ECO:0007669"/>
    <property type="project" value="UniProtKB-KW"/>
</dbReference>
<sequence>MIKKIRLFIYNHPVKSIICYAILIRLAIVLIYQAITIYPDSQNYINLSNYLSHFSLENYTGERTPGFPLLIAVANNNLIITILFQLMIGVLSTYLIYDFSRLKTKNITLAFWIAIIYTSFLHVIFFEFAILTEALSVFLVILTFWYIQKFKLLEAKSPIKNYVVLSIIFSWMYLTKPMLIYLPVGFTLFYLIKQLKSISFLKGFIVLIIPFITYFSWNSLNKKNIGYFTNTYYFGINLSQTATSFFDKAPDNDKLIRDIFVKHRDSILKHDPKKYPMSVWFAYDELLKKTKLSPQDLSYKLGDISKRLIMEYPQLYLKQIFISWIDFWKPTNIYWNPEKITNPYIKGFIVWAWLYFMRYLLFIFNIIFLVLGLIHLLFFIRDDLKQLNMDFLIICTILCGSLLQAMVAYGSNSRFSFPFFALIVYFVISKLSNVKKIFLLN</sequence>
<keyword evidence="1" id="KW-0812">Transmembrane</keyword>
<reference evidence="2" key="1">
    <citation type="journal article" date="2014" name="Int. J. Syst. Evol. Microbiol.">
        <title>Complete genome sequence of Corynebacterium casei LMG S-19264T (=DSM 44701T), isolated from a smear-ripened cheese.</title>
        <authorList>
            <consortium name="US DOE Joint Genome Institute (JGI-PGF)"/>
            <person name="Walter F."/>
            <person name="Albersmeier A."/>
            <person name="Kalinowski J."/>
            <person name="Ruckert C."/>
        </authorList>
    </citation>
    <scope>NUCLEOTIDE SEQUENCE</scope>
    <source>
        <strain evidence="2">JCM 12862</strain>
    </source>
</reference>
<feature type="transmembrane region" description="Helical" evidence="1">
    <location>
        <begin position="12"/>
        <end position="35"/>
    </location>
</feature>
<feature type="transmembrane region" description="Helical" evidence="1">
    <location>
        <begin position="134"/>
        <end position="150"/>
    </location>
</feature>
<feature type="transmembrane region" description="Helical" evidence="1">
    <location>
        <begin position="415"/>
        <end position="432"/>
    </location>
</feature>
<comment type="caution">
    <text evidence="2">The sequence shown here is derived from an EMBL/GenBank/DDBJ whole genome shotgun (WGS) entry which is preliminary data.</text>
</comment>
<feature type="transmembrane region" description="Helical" evidence="1">
    <location>
        <begin position="162"/>
        <end position="192"/>
    </location>
</feature>
<feature type="transmembrane region" description="Helical" evidence="1">
    <location>
        <begin position="109"/>
        <end position="128"/>
    </location>
</feature>
<keyword evidence="2" id="KW-0808">Transferase</keyword>
<reference evidence="2" key="2">
    <citation type="submission" date="2020-09" db="EMBL/GenBank/DDBJ databases">
        <authorList>
            <person name="Sun Q."/>
            <person name="Ohkuma M."/>
        </authorList>
    </citation>
    <scope>NUCLEOTIDE SEQUENCE</scope>
    <source>
        <strain evidence="2">JCM 12862</strain>
    </source>
</reference>
<evidence type="ECO:0000256" key="1">
    <source>
        <dbReference type="SAM" id="Phobius"/>
    </source>
</evidence>
<dbReference type="EMBL" id="BMNR01000004">
    <property type="protein sequence ID" value="GGK25545.1"/>
    <property type="molecule type" value="Genomic_DNA"/>
</dbReference>
<dbReference type="AlphaFoldDB" id="A0A8J3FIJ5"/>
<dbReference type="Proteomes" id="UP000612329">
    <property type="component" value="Unassembled WGS sequence"/>
</dbReference>
<keyword evidence="3" id="KW-1185">Reference proteome</keyword>
<proteinExistence type="predicted"/>
<gene>
    <name evidence="2" type="ORF">GCM10007962_19760</name>
</gene>
<feature type="transmembrane region" description="Helical" evidence="1">
    <location>
        <begin position="198"/>
        <end position="217"/>
    </location>
</feature>
<organism evidence="2 3">
    <name type="scientific">Yeosuana aromativorans</name>
    <dbReference type="NCBI Taxonomy" id="288019"/>
    <lineage>
        <taxon>Bacteria</taxon>
        <taxon>Pseudomonadati</taxon>
        <taxon>Bacteroidota</taxon>
        <taxon>Flavobacteriia</taxon>
        <taxon>Flavobacteriales</taxon>
        <taxon>Flavobacteriaceae</taxon>
        <taxon>Yeosuana</taxon>
    </lineage>
</organism>
<keyword evidence="1" id="KW-0472">Membrane</keyword>
<keyword evidence="2" id="KW-0328">Glycosyltransferase</keyword>
<evidence type="ECO:0000313" key="3">
    <source>
        <dbReference type="Proteomes" id="UP000612329"/>
    </source>
</evidence>